<evidence type="ECO:0000256" key="6">
    <source>
        <dbReference type="ARBA" id="ARBA00023136"/>
    </source>
</evidence>
<feature type="domain" description="Major facilitator superfamily (MFS) profile" evidence="8">
    <location>
        <begin position="11"/>
        <end position="398"/>
    </location>
</feature>
<evidence type="ECO:0000313" key="9">
    <source>
        <dbReference type="EMBL" id="MFC6386423.1"/>
    </source>
</evidence>
<keyword evidence="5 7" id="KW-1133">Transmembrane helix</keyword>
<dbReference type="Gene3D" id="1.20.1250.20">
    <property type="entry name" value="MFS general substrate transporter like domains"/>
    <property type="match status" value="2"/>
</dbReference>
<feature type="transmembrane region" description="Helical" evidence="7">
    <location>
        <begin position="374"/>
        <end position="392"/>
    </location>
</feature>
<dbReference type="Pfam" id="PF07690">
    <property type="entry name" value="MFS_1"/>
    <property type="match status" value="1"/>
</dbReference>
<evidence type="ECO:0000256" key="3">
    <source>
        <dbReference type="ARBA" id="ARBA00022475"/>
    </source>
</evidence>
<evidence type="ECO:0000256" key="1">
    <source>
        <dbReference type="ARBA" id="ARBA00004651"/>
    </source>
</evidence>
<dbReference type="InterPro" id="IPR050189">
    <property type="entry name" value="MFS_Efflux_Transporters"/>
</dbReference>
<comment type="caution">
    <text evidence="9">The sequence shown here is derived from an EMBL/GenBank/DDBJ whole genome shotgun (WGS) entry which is preliminary data.</text>
</comment>
<feature type="transmembrane region" description="Helical" evidence="7">
    <location>
        <begin position="47"/>
        <end position="69"/>
    </location>
</feature>
<reference evidence="10" key="1">
    <citation type="journal article" date="2019" name="Int. J. Syst. Evol. Microbiol.">
        <title>The Global Catalogue of Microorganisms (GCM) 10K type strain sequencing project: providing services to taxonomists for standard genome sequencing and annotation.</title>
        <authorList>
            <consortium name="The Broad Institute Genomics Platform"/>
            <consortium name="The Broad Institute Genome Sequencing Center for Infectious Disease"/>
            <person name="Wu L."/>
            <person name="Ma J."/>
        </authorList>
    </citation>
    <scope>NUCLEOTIDE SEQUENCE [LARGE SCALE GENOMIC DNA]</scope>
    <source>
        <strain evidence="10">CCUG 42001</strain>
    </source>
</reference>
<evidence type="ECO:0000256" key="2">
    <source>
        <dbReference type="ARBA" id="ARBA00022448"/>
    </source>
</evidence>
<dbReference type="InterPro" id="IPR020846">
    <property type="entry name" value="MFS_dom"/>
</dbReference>
<proteinExistence type="predicted"/>
<organism evidence="9 10">
    <name type="scientific">Sporolactobacillus kofuensis</name>
    <dbReference type="NCBI Taxonomy" id="269672"/>
    <lineage>
        <taxon>Bacteria</taxon>
        <taxon>Bacillati</taxon>
        <taxon>Bacillota</taxon>
        <taxon>Bacilli</taxon>
        <taxon>Bacillales</taxon>
        <taxon>Sporolactobacillaceae</taxon>
        <taxon>Sporolactobacillus</taxon>
    </lineage>
</organism>
<gene>
    <name evidence="9" type="ORF">ACFP7A_07405</name>
</gene>
<dbReference type="InterPro" id="IPR036259">
    <property type="entry name" value="MFS_trans_sf"/>
</dbReference>
<keyword evidence="2" id="KW-0813">Transport</keyword>
<dbReference type="Proteomes" id="UP001596267">
    <property type="component" value="Unassembled WGS sequence"/>
</dbReference>
<protein>
    <submittedName>
        <fullName evidence="9">MFS transporter</fullName>
    </submittedName>
</protein>
<dbReference type="PANTHER" id="PTHR43124">
    <property type="entry name" value="PURINE EFFLUX PUMP PBUE"/>
    <property type="match status" value="1"/>
</dbReference>
<feature type="transmembrane region" description="Helical" evidence="7">
    <location>
        <begin position="218"/>
        <end position="242"/>
    </location>
</feature>
<feature type="transmembrane region" description="Helical" evidence="7">
    <location>
        <begin position="307"/>
        <end position="331"/>
    </location>
</feature>
<evidence type="ECO:0000313" key="10">
    <source>
        <dbReference type="Proteomes" id="UP001596267"/>
    </source>
</evidence>
<name>A0ABW1WCV9_9BACL</name>
<dbReference type="RefSeq" id="WP_253054247.1">
    <property type="nucleotide sequence ID" value="NZ_JAMXWN010000006.1"/>
</dbReference>
<evidence type="ECO:0000256" key="5">
    <source>
        <dbReference type="ARBA" id="ARBA00022989"/>
    </source>
</evidence>
<dbReference type="SUPFAM" id="SSF103473">
    <property type="entry name" value="MFS general substrate transporter"/>
    <property type="match status" value="1"/>
</dbReference>
<feature type="transmembrane region" description="Helical" evidence="7">
    <location>
        <begin position="284"/>
        <end position="301"/>
    </location>
</feature>
<keyword evidence="3" id="KW-1003">Cell membrane</keyword>
<dbReference type="PANTHER" id="PTHR43124:SF3">
    <property type="entry name" value="CHLORAMPHENICOL EFFLUX PUMP RV0191"/>
    <property type="match status" value="1"/>
</dbReference>
<dbReference type="PROSITE" id="PS50850">
    <property type="entry name" value="MFS"/>
    <property type="match status" value="1"/>
</dbReference>
<keyword evidence="10" id="KW-1185">Reference proteome</keyword>
<keyword evidence="6 7" id="KW-0472">Membrane</keyword>
<dbReference type="InterPro" id="IPR011701">
    <property type="entry name" value="MFS"/>
</dbReference>
<evidence type="ECO:0000259" key="8">
    <source>
        <dbReference type="PROSITE" id="PS50850"/>
    </source>
</evidence>
<comment type="subcellular location">
    <subcellularLocation>
        <location evidence="1">Cell membrane</location>
        <topology evidence="1">Multi-pass membrane protein</topology>
    </subcellularLocation>
</comment>
<dbReference type="EMBL" id="JBHSTQ010000006">
    <property type="protein sequence ID" value="MFC6386423.1"/>
    <property type="molecule type" value="Genomic_DNA"/>
</dbReference>
<evidence type="ECO:0000256" key="7">
    <source>
        <dbReference type="SAM" id="Phobius"/>
    </source>
</evidence>
<keyword evidence="4 7" id="KW-0812">Transmembrane</keyword>
<sequence>MNHTKKNYILITVLFSLGWAFMYADRNILSPIMSVIGEDWNLSKSELGLMSTVFFTTYALMQIPAGFLADRFGRVKVLVGGYLLFAVGTFFSGIVSGLGLFLIVRAITGFGEGTYYGPQYAISSATLPKKYRGLSSAIINSGMALGISAGFIASSYLTFTLHKSWQTSFFVFGVLTAIVAVLIGVFVKDDAKKPASVSTKKAPVQKANLKILFSRNHIFTYILIFCSLYGFFGMLTWLPFYLQTVRGVDGSQTGIISSLVPWASIPGALLFGYLSDHIKNKKPLILFLAVLGAICQIVIPYTQNYSLMITGLVIYGMVGKLALDPILVSYVAENTPTMMYSRAYSIFNFAGMISSIFAPYITGYFADLTGHLEIGFYISGALLFIGGLLFMFTNKEPNIVAAPATADTHFGPGVIPNHR</sequence>
<feature type="transmembrane region" description="Helical" evidence="7">
    <location>
        <begin position="6"/>
        <end position="24"/>
    </location>
</feature>
<feature type="transmembrane region" description="Helical" evidence="7">
    <location>
        <begin position="169"/>
        <end position="187"/>
    </location>
</feature>
<feature type="transmembrane region" description="Helical" evidence="7">
    <location>
        <begin position="81"/>
        <end position="104"/>
    </location>
</feature>
<feature type="transmembrane region" description="Helical" evidence="7">
    <location>
        <begin position="254"/>
        <end position="272"/>
    </location>
</feature>
<feature type="transmembrane region" description="Helical" evidence="7">
    <location>
        <begin position="343"/>
        <end position="362"/>
    </location>
</feature>
<accession>A0ABW1WCV9</accession>
<evidence type="ECO:0000256" key="4">
    <source>
        <dbReference type="ARBA" id="ARBA00022692"/>
    </source>
</evidence>